<protein>
    <recommendedName>
        <fullName evidence="3">ATP-dependent DNA ligase family profile domain-containing protein</fullName>
    </recommendedName>
</protein>
<keyword evidence="2" id="KW-1185">Reference proteome</keyword>
<organism evidence="1 2">
    <name type="scientific">Flavobacterium limi</name>
    <dbReference type="NCBI Taxonomy" id="2045105"/>
    <lineage>
        <taxon>Bacteria</taxon>
        <taxon>Pseudomonadati</taxon>
        <taxon>Bacteroidota</taxon>
        <taxon>Flavobacteriia</taxon>
        <taxon>Flavobacteriales</taxon>
        <taxon>Flavobacteriaceae</taxon>
        <taxon>Flavobacterium</taxon>
    </lineage>
</organism>
<dbReference type="EMBL" id="BMKP01000013">
    <property type="protein sequence ID" value="GGF28396.1"/>
    <property type="molecule type" value="Genomic_DNA"/>
</dbReference>
<gene>
    <name evidence="1" type="ORF">GCM10011518_42160</name>
</gene>
<accession>A0ABQ1UW83</accession>
<dbReference type="Gene3D" id="3.30.470.30">
    <property type="entry name" value="DNA ligase/mRNA capping enzyme"/>
    <property type="match status" value="1"/>
</dbReference>
<evidence type="ECO:0000313" key="1">
    <source>
        <dbReference type="EMBL" id="GGF28396.1"/>
    </source>
</evidence>
<dbReference type="Proteomes" id="UP000655016">
    <property type="component" value="Unassembled WGS sequence"/>
</dbReference>
<evidence type="ECO:0000313" key="2">
    <source>
        <dbReference type="Proteomes" id="UP000655016"/>
    </source>
</evidence>
<evidence type="ECO:0008006" key="3">
    <source>
        <dbReference type="Google" id="ProtNLM"/>
    </source>
</evidence>
<proteinExistence type="predicted"/>
<comment type="caution">
    <text evidence="1">The sequence shown here is derived from an EMBL/GenBank/DDBJ whole genome shotgun (WGS) entry which is preliminary data.</text>
</comment>
<dbReference type="SUPFAM" id="SSF56091">
    <property type="entry name" value="DNA ligase/mRNA capping enzyme, catalytic domain"/>
    <property type="match status" value="1"/>
</dbReference>
<reference evidence="2" key="1">
    <citation type="journal article" date="2019" name="Int. J. Syst. Evol. Microbiol.">
        <title>The Global Catalogue of Microorganisms (GCM) 10K type strain sequencing project: providing services to taxonomists for standard genome sequencing and annotation.</title>
        <authorList>
            <consortium name="The Broad Institute Genomics Platform"/>
            <consortium name="The Broad Institute Genome Sequencing Center for Infectious Disease"/>
            <person name="Wu L."/>
            <person name="Ma J."/>
        </authorList>
    </citation>
    <scope>NUCLEOTIDE SEQUENCE [LARGE SCALE GENOMIC DNA]</scope>
    <source>
        <strain evidence="2">CGMCC 1.16060</strain>
    </source>
</reference>
<name>A0ABQ1UW83_9FLAO</name>
<sequence length="63" mass="7259">MSRNNKSFIEKYYPIAEQLKKWSIDAVIDGEIMVIKETEPPGFSALQNWRSEADGYLACFLCL</sequence>